<keyword evidence="1" id="KW-0812">Transmembrane</keyword>
<feature type="transmembrane region" description="Helical" evidence="1">
    <location>
        <begin position="12"/>
        <end position="34"/>
    </location>
</feature>
<dbReference type="Pfam" id="PF14808">
    <property type="entry name" value="TMEM164"/>
    <property type="match status" value="1"/>
</dbReference>
<sequence length="234" mass="27501">MNFTNEPSFVIFSTAHIVAVIIGFVIIYILFLMRNKWGGIEPIEKFYALSLLIMELLYQTWMWKTERWDVSYSLPLELCSISLILTIVLLWTGSRHLYDFVFYAGIGGALQAIMTPDLELSFPHFRYFHFFYTHFGIILTACYFTWYKGYRPTFIGIVKTMILLNLILPIVFLVNWLFRGNYMFLRAKPTGGSLLDYLGPYPWYLLSLEFVAFLIFLLLWSIFRNSEMEKGGTK</sequence>
<dbReference type="RefSeq" id="WP_212967053.1">
    <property type="nucleotide sequence ID" value="NZ_BORB01000036.1"/>
</dbReference>
<dbReference type="NCBIfam" id="TIGR02206">
    <property type="entry name" value="intg_mem_TP0381"/>
    <property type="match status" value="1"/>
</dbReference>
<feature type="transmembrane region" description="Helical" evidence="1">
    <location>
        <begin position="97"/>
        <end position="115"/>
    </location>
</feature>
<evidence type="ECO:0000256" key="1">
    <source>
        <dbReference type="SAM" id="Phobius"/>
    </source>
</evidence>
<dbReference type="EMBL" id="BORB01000036">
    <property type="protein sequence ID" value="GIN59104.1"/>
    <property type="molecule type" value="Genomic_DNA"/>
</dbReference>
<evidence type="ECO:0000313" key="2">
    <source>
        <dbReference type="EMBL" id="GIN59104.1"/>
    </source>
</evidence>
<accession>A0ABQ4KMF2</accession>
<dbReference type="Proteomes" id="UP000679950">
    <property type="component" value="Unassembled WGS sequence"/>
</dbReference>
<organism evidence="2 3">
    <name type="scientific">Lederbergia ruris</name>
    <dbReference type="NCBI Taxonomy" id="217495"/>
    <lineage>
        <taxon>Bacteria</taxon>
        <taxon>Bacillati</taxon>
        <taxon>Bacillota</taxon>
        <taxon>Bacilli</taxon>
        <taxon>Bacillales</taxon>
        <taxon>Bacillaceae</taxon>
        <taxon>Lederbergia</taxon>
    </lineage>
</organism>
<feature type="transmembrane region" description="Helical" evidence="1">
    <location>
        <begin position="127"/>
        <end position="147"/>
    </location>
</feature>
<keyword evidence="1" id="KW-1133">Transmembrane helix</keyword>
<evidence type="ECO:0000313" key="3">
    <source>
        <dbReference type="Proteomes" id="UP000679950"/>
    </source>
</evidence>
<feature type="transmembrane region" description="Helical" evidence="1">
    <location>
        <begin position="154"/>
        <end position="178"/>
    </location>
</feature>
<dbReference type="InterPro" id="IPR011737">
    <property type="entry name" value="CHP02206_TP0381"/>
</dbReference>
<keyword evidence="1" id="KW-0472">Membrane</keyword>
<proteinExistence type="predicted"/>
<keyword evidence="3" id="KW-1185">Reference proteome</keyword>
<gene>
    <name evidence="2" type="ORF">J8TS2_34230</name>
</gene>
<feature type="transmembrane region" description="Helical" evidence="1">
    <location>
        <begin position="203"/>
        <end position="223"/>
    </location>
</feature>
<feature type="transmembrane region" description="Helical" evidence="1">
    <location>
        <begin position="70"/>
        <end position="90"/>
    </location>
</feature>
<comment type="caution">
    <text evidence="2">The sequence shown here is derived from an EMBL/GenBank/DDBJ whole genome shotgun (WGS) entry which is preliminary data.</text>
</comment>
<name>A0ABQ4KMF2_9BACI</name>
<feature type="transmembrane region" description="Helical" evidence="1">
    <location>
        <begin position="46"/>
        <end position="64"/>
    </location>
</feature>
<protein>
    <submittedName>
        <fullName evidence="2">ABC transporter permease</fullName>
    </submittedName>
</protein>
<reference evidence="2 3" key="1">
    <citation type="submission" date="2021-03" db="EMBL/GenBank/DDBJ databases">
        <title>Antimicrobial resistance genes in bacteria isolated from Japanese honey, and their potential for conferring macrolide and lincosamide resistance in the American foulbrood pathogen Paenibacillus larvae.</title>
        <authorList>
            <person name="Okamoto M."/>
            <person name="Kumagai M."/>
            <person name="Kanamori H."/>
            <person name="Takamatsu D."/>
        </authorList>
    </citation>
    <scope>NUCLEOTIDE SEQUENCE [LARGE SCALE GENOMIC DNA]</scope>
    <source>
        <strain evidence="2 3">J8TS2</strain>
    </source>
</reference>